<dbReference type="InterPro" id="IPR010987">
    <property type="entry name" value="Glutathione-S-Trfase_C-like"/>
</dbReference>
<dbReference type="GO" id="GO:0004364">
    <property type="term" value="F:glutathione transferase activity"/>
    <property type="evidence" value="ECO:0007669"/>
    <property type="project" value="UniProtKB-EC"/>
</dbReference>
<dbReference type="CDD" id="cd03192">
    <property type="entry name" value="GST_C_Sigma_like"/>
    <property type="match status" value="1"/>
</dbReference>
<dbReference type="InterPro" id="IPR040079">
    <property type="entry name" value="Glutathione_S-Trfase"/>
</dbReference>
<dbReference type="FunFam" id="1.20.1050.10:FF:000044">
    <property type="entry name" value="Glutathione S-transferase"/>
    <property type="match status" value="1"/>
</dbReference>
<feature type="non-terminal residue" evidence="7">
    <location>
        <position position="1"/>
    </location>
</feature>
<evidence type="ECO:0000256" key="3">
    <source>
        <dbReference type="ARBA" id="ARBA00038317"/>
    </source>
</evidence>
<dbReference type="EC" id="2.5.1.18" evidence="1"/>
<dbReference type="PANTHER" id="PTHR11571">
    <property type="entry name" value="GLUTATHIONE S-TRANSFERASE"/>
    <property type="match status" value="1"/>
</dbReference>
<dbReference type="SUPFAM" id="SSF52833">
    <property type="entry name" value="Thioredoxin-like"/>
    <property type="match status" value="1"/>
</dbReference>
<proteinExistence type="inferred from homology"/>
<evidence type="ECO:0000256" key="1">
    <source>
        <dbReference type="ARBA" id="ARBA00012452"/>
    </source>
</evidence>
<comment type="catalytic activity">
    <reaction evidence="4">
        <text>RX + glutathione = an S-substituted glutathione + a halide anion + H(+)</text>
        <dbReference type="Rhea" id="RHEA:16437"/>
        <dbReference type="ChEBI" id="CHEBI:15378"/>
        <dbReference type="ChEBI" id="CHEBI:16042"/>
        <dbReference type="ChEBI" id="CHEBI:17792"/>
        <dbReference type="ChEBI" id="CHEBI:57925"/>
        <dbReference type="ChEBI" id="CHEBI:90779"/>
        <dbReference type="EC" id="2.5.1.18"/>
    </reaction>
</comment>
<gene>
    <name evidence="7" type="ORF">PENTCL1PPCAC_6312</name>
</gene>
<protein>
    <recommendedName>
        <fullName evidence="1">glutathione transferase</fullName>
        <ecNumber evidence="1">2.5.1.18</ecNumber>
    </recommendedName>
</protein>
<feature type="domain" description="GST N-terminal" evidence="5">
    <location>
        <begin position="1"/>
        <end position="98"/>
    </location>
</feature>
<evidence type="ECO:0000259" key="5">
    <source>
        <dbReference type="PROSITE" id="PS50404"/>
    </source>
</evidence>
<dbReference type="PROSITE" id="PS50404">
    <property type="entry name" value="GST_NTER"/>
    <property type="match status" value="1"/>
</dbReference>
<evidence type="ECO:0000313" key="7">
    <source>
        <dbReference type="EMBL" id="GMS84137.1"/>
    </source>
</evidence>
<dbReference type="InterPro" id="IPR050213">
    <property type="entry name" value="GST_superfamily"/>
</dbReference>
<feature type="domain" description="GST C-terminal" evidence="6">
    <location>
        <begin position="100"/>
        <end position="226"/>
    </location>
</feature>
<evidence type="ECO:0000259" key="6">
    <source>
        <dbReference type="PROSITE" id="PS50405"/>
    </source>
</evidence>
<dbReference type="InterPro" id="IPR004045">
    <property type="entry name" value="Glutathione_S-Trfase_N"/>
</dbReference>
<comment type="caution">
    <text evidence="7">The sequence shown here is derived from an EMBL/GenBank/DDBJ whole genome shotgun (WGS) entry which is preliminary data.</text>
</comment>
<dbReference type="InterPro" id="IPR036282">
    <property type="entry name" value="Glutathione-S-Trfase_C_sf"/>
</dbReference>
<dbReference type="AlphaFoldDB" id="A0AAV5SNP0"/>
<dbReference type="PANTHER" id="PTHR11571:SF224">
    <property type="entry name" value="HEMATOPOIETIC PROSTAGLANDIN D SYNTHASE"/>
    <property type="match status" value="1"/>
</dbReference>
<dbReference type="PROSITE" id="PS50405">
    <property type="entry name" value="GST_CTER"/>
    <property type="match status" value="1"/>
</dbReference>
<dbReference type="SUPFAM" id="SSF47616">
    <property type="entry name" value="GST C-terminal domain-like"/>
    <property type="match status" value="1"/>
</dbReference>
<comment type="similarity">
    <text evidence="3">Belongs to the GST superfamily. Sigma family.</text>
</comment>
<dbReference type="Proteomes" id="UP001432027">
    <property type="component" value="Unassembled WGS sequence"/>
</dbReference>
<reference evidence="7" key="1">
    <citation type="submission" date="2023-10" db="EMBL/GenBank/DDBJ databases">
        <title>Genome assembly of Pristionchus species.</title>
        <authorList>
            <person name="Yoshida K."/>
            <person name="Sommer R.J."/>
        </authorList>
    </citation>
    <scope>NUCLEOTIDE SEQUENCE</scope>
    <source>
        <strain evidence="7">RS0144</strain>
    </source>
</reference>
<dbReference type="InterPro" id="IPR004046">
    <property type="entry name" value="GST_C"/>
</dbReference>
<accession>A0AAV5SNP0</accession>
<dbReference type="EMBL" id="BTSX01000002">
    <property type="protein sequence ID" value="GMS84137.1"/>
    <property type="molecule type" value="Genomic_DNA"/>
</dbReference>
<evidence type="ECO:0000256" key="2">
    <source>
        <dbReference type="ARBA" id="ARBA00022679"/>
    </source>
</evidence>
<keyword evidence="2" id="KW-0808">Transferase</keyword>
<sequence length="226" mass="25036">SQLCLPTNSPISLAVVSERSLAKCSISLELPSRTIASPWMSGPSSRIVSLSSVLTPFTKRILPATPFGQMPVLYVDGKPLPQSFAIARFLANQFGFAGKTPFEAAWVDALADQYKDYQNELRPYMVVEYGFGQGDKDKLRKEVALPAIEKFYTILEKRAKDNGSNGHFVGNSLTWVDLLVSDHIGILESFIPNAVSSFPLVQAIRKKTTSDPKLKEWIDKRPVTPF</sequence>
<dbReference type="Pfam" id="PF14497">
    <property type="entry name" value="GST_C_3"/>
    <property type="match status" value="1"/>
</dbReference>
<dbReference type="SFLD" id="SFLDS00019">
    <property type="entry name" value="Glutathione_Transferase_(cytos"/>
    <property type="match status" value="1"/>
</dbReference>
<name>A0AAV5SNP0_9BILA</name>
<dbReference type="GO" id="GO:0006749">
    <property type="term" value="P:glutathione metabolic process"/>
    <property type="evidence" value="ECO:0007669"/>
    <property type="project" value="TreeGrafter"/>
</dbReference>
<dbReference type="Gene3D" id="1.20.1050.10">
    <property type="match status" value="1"/>
</dbReference>
<evidence type="ECO:0000256" key="4">
    <source>
        <dbReference type="ARBA" id="ARBA00047960"/>
    </source>
</evidence>
<dbReference type="Gene3D" id="3.40.30.10">
    <property type="entry name" value="Glutaredoxin"/>
    <property type="match status" value="1"/>
</dbReference>
<dbReference type="InterPro" id="IPR036249">
    <property type="entry name" value="Thioredoxin-like_sf"/>
</dbReference>
<organism evidence="7 8">
    <name type="scientific">Pristionchus entomophagus</name>
    <dbReference type="NCBI Taxonomy" id="358040"/>
    <lineage>
        <taxon>Eukaryota</taxon>
        <taxon>Metazoa</taxon>
        <taxon>Ecdysozoa</taxon>
        <taxon>Nematoda</taxon>
        <taxon>Chromadorea</taxon>
        <taxon>Rhabditida</taxon>
        <taxon>Rhabditina</taxon>
        <taxon>Diplogasteromorpha</taxon>
        <taxon>Diplogasteroidea</taxon>
        <taxon>Neodiplogasteridae</taxon>
        <taxon>Pristionchus</taxon>
    </lineage>
</organism>
<evidence type="ECO:0000313" key="8">
    <source>
        <dbReference type="Proteomes" id="UP001432027"/>
    </source>
</evidence>
<keyword evidence="8" id="KW-1185">Reference proteome</keyword>